<dbReference type="AlphaFoldDB" id="A0A8J7USU6"/>
<evidence type="ECO:0000256" key="1">
    <source>
        <dbReference type="ARBA" id="ARBA00006611"/>
    </source>
</evidence>
<dbReference type="Gene3D" id="3.40.50.300">
    <property type="entry name" value="P-loop containing nucleotide triphosphate hydrolases"/>
    <property type="match status" value="1"/>
</dbReference>
<dbReference type="Proteomes" id="UP000673975">
    <property type="component" value="Unassembled WGS sequence"/>
</dbReference>
<evidence type="ECO:0000313" key="6">
    <source>
        <dbReference type="Proteomes" id="UP000673975"/>
    </source>
</evidence>
<comment type="caution">
    <text evidence="5">The sequence shown here is derived from an EMBL/GenBank/DDBJ whole genome shotgun (WGS) entry which is preliminary data.</text>
</comment>
<evidence type="ECO:0000256" key="2">
    <source>
        <dbReference type="ARBA" id="ARBA00022741"/>
    </source>
</evidence>
<dbReference type="EMBL" id="JAFIDN010000003">
    <property type="protein sequence ID" value="MBP3191901.1"/>
    <property type="molecule type" value="Genomic_DNA"/>
</dbReference>
<proteinExistence type="inferred from homology"/>
<reference evidence="5" key="1">
    <citation type="submission" date="2021-02" db="EMBL/GenBank/DDBJ databases">
        <title>Natronogracilivirga saccharolytica gen. nov. sp. nov. a new anaerobic, haloalkiliphilic carbohydrate-fermenting bacterium from soda lake and proposing of Cyclonatronumiaceae fam. nov. in the phylum Balneolaeota.</title>
        <authorList>
            <person name="Zhilina T.N."/>
            <person name="Sorokin D.Y."/>
            <person name="Zavarzina D.G."/>
            <person name="Toshchakov S.V."/>
            <person name="Kublanov I.V."/>
        </authorList>
    </citation>
    <scope>NUCLEOTIDE SEQUENCE</scope>
    <source>
        <strain evidence="5">Z-1702</strain>
    </source>
</reference>
<dbReference type="InterPro" id="IPR001482">
    <property type="entry name" value="T2SS/T4SS_dom"/>
</dbReference>
<dbReference type="Pfam" id="PF00437">
    <property type="entry name" value="T2SSE"/>
    <property type="match status" value="1"/>
</dbReference>
<dbReference type="GO" id="GO:0005886">
    <property type="term" value="C:plasma membrane"/>
    <property type="evidence" value="ECO:0007669"/>
    <property type="project" value="TreeGrafter"/>
</dbReference>
<feature type="domain" description="Bacterial type II secretion system protein E" evidence="4">
    <location>
        <begin position="407"/>
        <end position="421"/>
    </location>
</feature>
<comment type="similarity">
    <text evidence="1">Belongs to the GSP E family.</text>
</comment>
<dbReference type="InterPro" id="IPR027417">
    <property type="entry name" value="P-loop_NTPase"/>
</dbReference>
<evidence type="ECO:0000313" key="5">
    <source>
        <dbReference type="EMBL" id="MBP3191901.1"/>
    </source>
</evidence>
<dbReference type="InterPro" id="IPR007831">
    <property type="entry name" value="T2SS_GspE_N"/>
</dbReference>
<accession>A0A8J7USU6</accession>
<dbReference type="PROSITE" id="PS00662">
    <property type="entry name" value="T2SP_E"/>
    <property type="match status" value="1"/>
</dbReference>
<dbReference type="GO" id="GO:0016887">
    <property type="term" value="F:ATP hydrolysis activity"/>
    <property type="evidence" value="ECO:0007669"/>
    <property type="project" value="TreeGrafter"/>
</dbReference>
<dbReference type="Pfam" id="PF05157">
    <property type="entry name" value="MshEN"/>
    <property type="match status" value="1"/>
</dbReference>
<keyword evidence="3" id="KW-0067">ATP-binding</keyword>
<dbReference type="InterPro" id="IPR037257">
    <property type="entry name" value="T2SS_E_N_sf"/>
</dbReference>
<dbReference type="Gene3D" id="3.30.450.90">
    <property type="match status" value="1"/>
</dbReference>
<dbReference type="PANTHER" id="PTHR30258">
    <property type="entry name" value="TYPE II SECRETION SYSTEM PROTEIN GSPE-RELATED"/>
    <property type="match status" value="1"/>
</dbReference>
<organism evidence="5 6">
    <name type="scientific">Natronogracilivirga saccharolytica</name>
    <dbReference type="NCBI Taxonomy" id="2812953"/>
    <lineage>
        <taxon>Bacteria</taxon>
        <taxon>Pseudomonadati</taxon>
        <taxon>Balneolota</taxon>
        <taxon>Balneolia</taxon>
        <taxon>Balneolales</taxon>
        <taxon>Cyclonatronaceae</taxon>
        <taxon>Natronogracilivirga</taxon>
    </lineage>
</organism>
<dbReference type="GO" id="GO:0005524">
    <property type="term" value="F:ATP binding"/>
    <property type="evidence" value="ECO:0007669"/>
    <property type="project" value="UniProtKB-KW"/>
</dbReference>
<keyword evidence="2" id="KW-0547">Nucleotide-binding</keyword>
<dbReference type="PANTHER" id="PTHR30258:SF1">
    <property type="entry name" value="PROTEIN TRANSPORT PROTEIN HOFB HOMOLOG"/>
    <property type="match status" value="1"/>
</dbReference>
<evidence type="ECO:0000256" key="3">
    <source>
        <dbReference type="ARBA" id="ARBA00022840"/>
    </source>
</evidence>
<dbReference type="SUPFAM" id="SSF160246">
    <property type="entry name" value="EspE N-terminal domain-like"/>
    <property type="match status" value="1"/>
</dbReference>
<evidence type="ECO:0000259" key="4">
    <source>
        <dbReference type="PROSITE" id="PS00662"/>
    </source>
</evidence>
<name>A0A8J7USU6_9BACT</name>
<dbReference type="RefSeq" id="WP_210510802.1">
    <property type="nucleotide sequence ID" value="NZ_JAFIDN010000003.1"/>
</dbReference>
<dbReference type="SUPFAM" id="SSF52540">
    <property type="entry name" value="P-loop containing nucleoside triphosphate hydrolases"/>
    <property type="match status" value="1"/>
</dbReference>
<gene>
    <name evidence="5" type="primary">tadA</name>
    <name evidence="5" type="ORF">NATSA_04405</name>
</gene>
<keyword evidence="6" id="KW-1185">Reference proteome</keyword>
<dbReference type="CDD" id="cd01129">
    <property type="entry name" value="PulE-GspE-like"/>
    <property type="match status" value="1"/>
</dbReference>
<protein>
    <submittedName>
        <fullName evidence="5">Flp pilus assembly complex ATPase component TadA</fullName>
    </submittedName>
</protein>
<sequence length="593" mass="66976">MSTNVRNSIGRRIGDLLVKKGVIDNDQLERALEIQASEPESVRRRLGNVIIEELGADRHDVMSNMSELYAFREVLPSGEVDQNLVDNTRAIIEELPDGMEDQLFHRNTIPYERRGNRLVLASADPTDPGISDIASRLPFKQYELVYCRLETIQKITEQVYKQKNEFLDLLDEYDYEEPDLTGEEEGVDEEQLDAEINQSMLNSLVEGMLVEAVRKDVSDIHVIPGAGNKTDIFFRLDGKLQLWHTQPNLKPEALSAVVKDKSRNVDRFERDSAQDGFIQRRIDGTNIRYRVSILPIVGEEFDRKLESIVIRVLDDRKVITDLNKLGLQNQAFDDFNKAIRKPSGIVIITGPTGSGKSTTLVAALYSVVDPSVNVLTVEEPVEYLIRGVRQLKISHNMTFDNAMRGILRHDPDIVLVGEIRDLLTAEIAIKLANTGHLTFSTLHTNDAPSAVARLFKMGVEPFLIANAINLVMAQRLVRKLCEICKREMEDVNPELPRSLGFTDEEIEETTFYEPAGCDKCNRGFKGRIAIHEALYFDKQIKNIVFESGDEIDEDQIRQQAIKNGMLTLRASGRERIKAGITTLDEIVATTLED</sequence>